<evidence type="ECO:0000256" key="1">
    <source>
        <dbReference type="SAM" id="MobiDB-lite"/>
    </source>
</evidence>
<proteinExistence type="predicted"/>
<dbReference type="EMBL" id="UINC01024810">
    <property type="protein sequence ID" value="SVA99216.1"/>
    <property type="molecule type" value="Genomic_DNA"/>
</dbReference>
<accession>A0A382ACE5</accession>
<gene>
    <name evidence="2" type="ORF">METZ01_LOCUS152070</name>
</gene>
<evidence type="ECO:0000313" key="2">
    <source>
        <dbReference type="EMBL" id="SVA99216.1"/>
    </source>
</evidence>
<reference evidence="2" key="1">
    <citation type="submission" date="2018-05" db="EMBL/GenBank/DDBJ databases">
        <authorList>
            <person name="Lanie J.A."/>
            <person name="Ng W.-L."/>
            <person name="Kazmierczak K.M."/>
            <person name="Andrzejewski T.M."/>
            <person name="Davidsen T.M."/>
            <person name="Wayne K.J."/>
            <person name="Tettelin H."/>
            <person name="Glass J.I."/>
            <person name="Rusch D."/>
            <person name="Podicherti R."/>
            <person name="Tsui H.-C.T."/>
            <person name="Winkler M.E."/>
        </authorList>
    </citation>
    <scope>NUCLEOTIDE SEQUENCE</scope>
</reference>
<dbReference type="AlphaFoldDB" id="A0A382ACE5"/>
<organism evidence="2">
    <name type="scientific">marine metagenome</name>
    <dbReference type="NCBI Taxonomy" id="408172"/>
    <lineage>
        <taxon>unclassified sequences</taxon>
        <taxon>metagenomes</taxon>
        <taxon>ecological metagenomes</taxon>
    </lineage>
</organism>
<feature type="region of interest" description="Disordered" evidence="1">
    <location>
        <begin position="1"/>
        <end position="26"/>
    </location>
</feature>
<name>A0A382ACE5_9ZZZZ</name>
<sequence length="26" mass="2851">MVEVDKKHRIHGNSSNSDAKVVPSCL</sequence>
<protein>
    <submittedName>
        <fullName evidence="2">Uncharacterized protein</fullName>
    </submittedName>
</protein>